<dbReference type="InterPro" id="IPR029787">
    <property type="entry name" value="Nucleotide_cyclase"/>
</dbReference>
<dbReference type="PROSITE" id="PS50112">
    <property type="entry name" value="PAS"/>
    <property type="match status" value="1"/>
</dbReference>
<dbReference type="Pfam" id="PF00990">
    <property type="entry name" value="GGDEF"/>
    <property type="match status" value="1"/>
</dbReference>
<dbReference type="InterPro" id="IPR043128">
    <property type="entry name" value="Rev_trsase/Diguanyl_cyclase"/>
</dbReference>
<dbReference type="RefSeq" id="WP_254571874.1">
    <property type="nucleotide sequence ID" value="NZ_CP098502.1"/>
</dbReference>
<dbReference type="CDD" id="cd00130">
    <property type="entry name" value="PAS"/>
    <property type="match status" value="1"/>
</dbReference>
<dbReference type="SMART" id="SM00267">
    <property type="entry name" value="GGDEF"/>
    <property type="match status" value="1"/>
</dbReference>
<evidence type="ECO:0000259" key="1">
    <source>
        <dbReference type="PROSITE" id="PS50112"/>
    </source>
</evidence>
<dbReference type="InterPro" id="IPR013767">
    <property type="entry name" value="PAS_fold"/>
</dbReference>
<dbReference type="Gene3D" id="3.30.70.270">
    <property type="match status" value="1"/>
</dbReference>
<evidence type="ECO:0000313" key="3">
    <source>
        <dbReference type="EMBL" id="UTI65187.1"/>
    </source>
</evidence>
<accession>A0ABY5DWY1</accession>
<gene>
    <name evidence="3" type="ORF">NBH00_03015</name>
</gene>
<dbReference type="SMART" id="SM00091">
    <property type="entry name" value="PAS"/>
    <property type="match status" value="1"/>
</dbReference>
<dbReference type="Pfam" id="PF00989">
    <property type="entry name" value="PAS"/>
    <property type="match status" value="1"/>
</dbReference>
<reference evidence="3 4" key="1">
    <citation type="submission" date="2022-06" db="EMBL/GenBank/DDBJ databases">
        <title>Paraconexibacter antarcticus.</title>
        <authorList>
            <person name="Kim C.S."/>
        </authorList>
    </citation>
    <scope>NUCLEOTIDE SEQUENCE [LARGE SCALE GENOMIC DNA]</scope>
    <source>
        <strain evidence="3 4">02-257</strain>
    </source>
</reference>
<dbReference type="SMART" id="SM00086">
    <property type="entry name" value="PAC"/>
    <property type="match status" value="1"/>
</dbReference>
<dbReference type="GO" id="GO:0052621">
    <property type="term" value="F:diguanylate cyclase activity"/>
    <property type="evidence" value="ECO:0007669"/>
    <property type="project" value="UniProtKB-EC"/>
</dbReference>
<dbReference type="InterPro" id="IPR035965">
    <property type="entry name" value="PAS-like_dom_sf"/>
</dbReference>
<feature type="domain" description="PAS" evidence="1">
    <location>
        <begin position="22"/>
        <end position="91"/>
    </location>
</feature>
<dbReference type="InterPro" id="IPR001610">
    <property type="entry name" value="PAC"/>
</dbReference>
<organism evidence="3 4">
    <name type="scientific">Paraconexibacter antarcticus</name>
    <dbReference type="NCBI Taxonomy" id="2949664"/>
    <lineage>
        <taxon>Bacteria</taxon>
        <taxon>Bacillati</taxon>
        <taxon>Actinomycetota</taxon>
        <taxon>Thermoleophilia</taxon>
        <taxon>Solirubrobacterales</taxon>
        <taxon>Paraconexibacteraceae</taxon>
        <taxon>Paraconexibacter</taxon>
    </lineage>
</organism>
<sequence length="304" mass="33056">MYASDREVSIDPTGAGIPGCAVLEHLADGVMVTDADLETPGGPRIVYVNPSLCEMTGYAAEELLGQSPRILQGPETDPALAERLRAELLAGRSFHGQGINYRKDGSSFTMEWTIAEVPDEQGTPRWFVAVQRDATLPARRLLEARRQAHVDALTGLPNRRHVEDALRGGAWLSARARSAIVLDIDHFKQVNDRYGHLVGDAVLQEVGRRLQEAVREDDLIARWGGEEFCVLTLGARQTRVLAERLHAAVRAGPVATSAGPIDVSVSVGWAAASEDRTTAEELLQAADTAMYRAKRDGRDRVCGT</sequence>
<dbReference type="EMBL" id="CP098502">
    <property type="protein sequence ID" value="UTI65187.1"/>
    <property type="molecule type" value="Genomic_DNA"/>
</dbReference>
<dbReference type="InterPro" id="IPR000160">
    <property type="entry name" value="GGDEF_dom"/>
</dbReference>
<name>A0ABY5DWY1_9ACTN</name>
<keyword evidence="3" id="KW-0808">Transferase</keyword>
<dbReference type="PANTHER" id="PTHR46663">
    <property type="entry name" value="DIGUANYLATE CYCLASE DGCT-RELATED"/>
    <property type="match status" value="1"/>
</dbReference>
<dbReference type="SUPFAM" id="SSF55785">
    <property type="entry name" value="PYP-like sensor domain (PAS domain)"/>
    <property type="match status" value="1"/>
</dbReference>
<dbReference type="NCBIfam" id="TIGR00229">
    <property type="entry name" value="sensory_box"/>
    <property type="match status" value="1"/>
</dbReference>
<evidence type="ECO:0000259" key="2">
    <source>
        <dbReference type="PROSITE" id="PS50887"/>
    </source>
</evidence>
<dbReference type="InterPro" id="IPR052163">
    <property type="entry name" value="DGC-Regulatory_Protein"/>
</dbReference>
<protein>
    <submittedName>
        <fullName evidence="3">Diguanylate cyclase</fullName>
        <ecNumber evidence="3">2.7.7.65</ecNumber>
    </submittedName>
</protein>
<dbReference type="PANTHER" id="PTHR46663:SF4">
    <property type="entry name" value="DIGUANYLATE CYCLASE DGCT-RELATED"/>
    <property type="match status" value="1"/>
</dbReference>
<dbReference type="Proteomes" id="UP001056035">
    <property type="component" value="Chromosome"/>
</dbReference>
<dbReference type="CDD" id="cd01949">
    <property type="entry name" value="GGDEF"/>
    <property type="match status" value="1"/>
</dbReference>
<dbReference type="EC" id="2.7.7.65" evidence="3"/>
<keyword evidence="4" id="KW-1185">Reference proteome</keyword>
<dbReference type="InterPro" id="IPR000014">
    <property type="entry name" value="PAS"/>
</dbReference>
<feature type="domain" description="GGDEF" evidence="2">
    <location>
        <begin position="175"/>
        <end position="304"/>
    </location>
</feature>
<dbReference type="NCBIfam" id="TIGR00254">
    <property type="entry name" value="GGDEF"/>
    <property type="match status" value="1"/>
</dbReference>
<keyword evidence="3" id="KW-0548">Nucleotidyltransferase</keyword>
<dbReference type="SUPFAM" id="SSF55073">
    <property type="entry name" value="Nucleotide cyclase"/>
    <property type="match status" value="1"/>
</dbReference>
<dbReference type="PROSITE" id="PS50887">
    <property type="entry name" value="GGDEF"/>
    <property type="match status" value="1"/>
</dbReference>
<dbReference type="Gene3D" id="3.30.450.20">
    <property type="entry name" value="PAS domain"/>
    <property type="match status" value="1"/>
</dbReference>
<evidence type="ECO:0000313" key="4">
    <source>
        <dbReference type="Proteomes" id="UP001056035"/>
    </source>
</evidence>
<proteinExistence type="predicted"/>